<dbReference type="RefSeq" id="WP_015757719.1">
    <property type="nucleotide sequence ID" value="NC_013216.1"/>
</dbReference>
<dbReference type="OrthoDB" id="9802035at2"/>
<proteinExistence type="predicted"/>
<protein>
    <submittedName>
        <fullName evidence="3">Dynamin family protein</fullName>
    </submittedName>
</protein>
<dbReference type="InterPro" id="IPR027417">
    <property type="entry name" value="P-loop_NTPase"/>
</dbReference>
<feature type="coiled-coil region" evidence="1">
    <location>
        <begin position="454"/>
        <end position="502"/>
    </location>
</feature>
<dbReference type="PANTHER" id="PTHR43681:SF1">
    <property type="entry name" value="SARCALUMENIN"/>
    <property type="match status" value="1"/>
</dbReference>
<sequence length="506" mass="58361">MEYGDQISVQVCFKDGNSREIGIKDLPLFVTEEKNPENEKQVRYVTVTYPSDYLKDGLILIDTPGVGSIYRNNDDETYSYLPKMDAAIFLISVDPPISRAEIEFLQAINQYSAKTFFILNKIDYLDDSGVEEALRFSEKVLSSHAKFDNPVICPLSAKFALEGRIKGDEEMLEKSRLPQFNQILRDFLMKEKGNTIIGVGVTKALNAVSELSMGINLEVKALNTPVHELLEKIDLFDQAILKMHQEQQDNMYILDGEIKKLLQELEAIINLYKEERIRFFDKEIERLNQEYKDLSSRRLMEQITGYVNMETEKILNQWLPEVEAEVIRKYEKMVSRFIDKTNHLLKVVIHQAAEIFDIPVMGFTGVETLQEYGSLFYSIGEEITSMYYYIDAVKMQSLLPRFISGQIILKELHKKTENQLDKNCGRIRHHLAEKVEVSSRRFKVLLEGKINSAISGTKEALKRAVDKKRESENEITLTENSLQKTLGQLDEIKRKLLTIKQEITTI</sequence>
<dbReference type="AlphaFoldDB" id="C8VZN7"/>
<dbReference type="CDD" id="cd09912">
    <property type="entry name" value="DLP_2"/>
    <property type="match status" value="1"/>
</dbReference>
<dbReference type="Gene3D" id="3.40.50.300">
    <property type="entry name" value="P-loop containing nucleotide triphosphate hydrolases"/>
    <property type="match status" value="1"/>
</dbReference>
<keyword evidence="1" id="KW-0175">Coiled coil</keyword>
<evidence type="ECO:0000256" key="1">
    <source>
        <dbReference type="SAM" id="Coils"/>
    </source>
</evidence>
<feature type="coiled-coil region" evidence="1">
    <location>
        <begin position="258"/>
        <end position="297"/>
    </location>
</feature>
<dbReference type="Pfam" id="PF00350">
    <property type="entry name" value="Dynamin_N"/>
    <property type="match status" value="1"/>
</dbReference>
<dbReference type="InterPro" id="IPR045063">
    <property type="entry name" value="Dynamin_N"/>
</dbReference>
<evidence type="ECO:0000313" key="4">
    <source>
        <dbReference type="Proteomes" id="UP000002217"/>
    </source>
</evidence>
<name>C8VZN7_DESAS</name>
<dbReference type="SUPFAM" id="SSF52540">
    <property type="entry name" value="P-loop containing nucleoside triphosphate hydrolases"/>
    <property type="match status" value="1"/>
</dbReference>
<dbReference type="STRING" id="485916.Dtox_2196"/>
<reference evidence="3 4" key="1">
    <citation type="journal article" date="2009" name="Stand. Genomic Sci.">
        <title>Complete genome sequence of Desulfotomaculum acetoxidans type strain (5575).</title>
        <authorList>
            <person name="Spring S."/>
            <person name="Lapidus A."/>
            <person name="Schroder M."/>
            <person name="Gleim D."/>
            <person name="Sims D."/>
            <person name="Meincke L."/>
            <person name="Glavina Del Rio T."/>
            <person name="Tice H."/>
            <person name="Copeland A."/>
            <person name="Cheng J.F."/>
            <person name="Lucas S."/>
            <person name="Chen F."/>
            <person name="Nolan M."/>
            <person name="Bruce D."/>
            <person name="Goodwin L."/>
            <person name="Pitluck S."/>
            <person name="Ivanova N."/>
            <person name="Mavromatis K."/>
            <person name="Mikhailova N."/>
            <person name="Pati A."/>
            <person name="Chen A."/>
            <person name="Palaniappan K."/>
            <person name="Land M."/>
            <person name="Hauser L."/>
            <person name="Chang Y.J."/>
            <person name="Jeffries C.D."/>
            <person name="Chain P."/>
            <person name="Saunders E."/>
            <person name="Brettin T."/>
            <person name="Detter J.C."/>
            <person name="Goker M."/>
            <person name="Bristow J."/>
            <person name="Eisen J.A."/>
            <person name="Markowitz V."/>
            <person name="Hugenholtz P."/>
            <person name="Kyrpides N.C."/>
            <person name="Klenk H.P."/>
            <person name="Han C."/>
        </authorList>
    </citation>
    <scope>NUCLEOTIDE SEQUENCE [LARGE SCALE GENOMIC DNA]</scope>
    <source>
        <strain evidence="4">ATCC 49208 / DSM 771 / VKM B-1644</strain>
    </source>
</reference>
<dbReference type="HOGENOM" id="CLU_025855_0_0_9"/>
<dbReference type="EMBL" id="CP001720">
    <property type="protein sequence ID" value="ACV63015.1"/>
    <property type="molecule type" value="Genomic_DNA"/>
</dbReference>
<dbReference type="KEGG" id="dae:Dtox_2196"/>
<keyword evidence="4" id="KW-1185">Reference proteome</keyword>
<accession>C8VZN7</accession>
<feature type="domain" description="Dynamin N-terminal" evidence="2">
    <location>
        <begin position="11"/>
        <end position="122"/>
    </location>
</feature>
<dbReference type="Proteomes" id="UP000002217">
    <property type="component" value="Chromosome"/>
</dbReference>
<evidence type="ECO:0000259" key="2">
    <source>
        <dbReference type="Pfam" id="PF00350"/>
    </source>
</evidence>
<organism evidence="3 4">
    <name type="scientific">Desulfofarcimen acetoxidans (strain ATCC 49208 / DSM 771 / KCTC 5769 / VKM B-1644 / 5575)</name>
    <name type="common">Desulfotomaculum acetoxidans</name>
    <dbReference type="NCBI Taxonomy" id="485916"/>
    <lineage>
        <taxon>Bacteria</taxon>
        <taxon>Bacillati</taxon>
        <taxon>Bacillota</taxon>
        <taxon>Clostridia</taxon>
        <taxon>Eubacteriales</taxon>
        <taxon>Peptococcaceae</taxon>
        <taxon>Desulfofarcimen</taxon>
    </lineage>
</organism>
<gene>
    <name evidence="3" type="ordered locus">Dtox_2196</name>
</gene>
<dbReference type="eggNOG" id="COG0699">
    <property type="taxonomic scope" value="Bacteria"/>
</dbReference>
<dbReference type="PANTHER" id="PTHR43681">
    <property type="entry name" value="TRANSMEMBRANE GTPASE FZO"/>
    <property type="match status" value="1"/>
</dbReference>
<evidence type="ECO:0000313" key="3">
    <source>
        <dbReference type="EMBL" id="ACV63015.1"/>
    </source>
</evidence>
<dbReference type="InterPro" id="IPR051943">
    <property type="entry name" value="TRAFAC_Dynamin-like_GTPase"/>
</dbReference>